<dbReference type="PANTHER" id="PTHR31391:SF157">
    <property type="entry name" value="B3 DOMAIN-CONTAINING PROTEIN REM16"/>
    <property type="match status" value="1"/>
</dbReference>
<dbReference type="Pfam" id="PF02362">
    <property type="entry name" value="B3"/>
    <property type="match status" value="1"/>
</dbReference>
<keyword evidence="3" id="KW-0238">DNA-binding</keyword>
<accession>R0H0Z0</accession>
<evidence type="ECO:0000256" key="3">
    <source>
        <dbReference type="ARBA" id="ARBA00023125"/>
    </source>
</evidence>
<dbReference type="AlphaFoldDB" id="R0H0Z0"/>
<dbReference type="InterPro" id="IPR003340">
    <property type="entry name" value="B3_DNA-bd"/>
</dbReference>
<keyword evidence="2" id="KW-0805">Transcription regulation</keyword>
<evidence type="ECO:0000313" key="7">
    <source>
        <dbReference type="EMBL" id="EOA17118.1"/>
    </source>
</evidence>
<dbReference type="SMART" id="SM01019">
    <property type="entry name" value="B3"/>
    <property type="match status" value="1"/>
</dbReference>
<dbReference type="STRING" id="81985.R0H0Z0"/>
<organism evidence="7 8">
    <name type="scientific">Capsella rubella</name>
    <dbReference type="NCBI Taxonomy" id="81985"/>
    <lineage>
        <taxon>Eukaryota</taxon>
        <taxon>Viridiplantae</taxon>
        <taxon>Streptophyta</taxon>
        <taxon>Embryophyta</taxon>
        <taxon>Tracheophyta</taxon>
        <taxon>Spermatophyta</taxon>
        <taxon>Magnoliopsida</taxon>
        <taxon>eudicotyledons</taxon>
        <taxon>Gunneridae</taxon>
        <taxon>Pentapetalae</taxon>
        <taxon>rosids</taxon>
        <taxon>malvids</taxon>
        <taxon>Brassicales</taxon>
        <taxon>Brassicaceae</taxon>
        <taxon>Camelineae</taxon>
        <taxon>Capsella</taxon>
    </lineage>
</organism>
<dbReference type="Gene3D" id="2.40.330.10">
    <property type="entry name" value="DNA-binding pseudobarrel domain"/>
    <property type="match status" value="2"/>
</dbReference>
<keyword evidence="4" id="KW-0804">Transcription</keyword>
<dbReference type="PANTHER" id="PTHR31391">
    <property type="entry name" value="B3 DOMAIN-CONTAINING PROTEIN OS11G0197600-RELATED"/>
    <property type="match status" value="1"/>
</dbReference>
<keyword evidence="8" id="KW-1185">Reference proteome</keyword>
<dbReference type="EMBL" id="KB870811">
    <property type="protein sequence ID" value="EOA17118.1"/>
    <property type="molecule type" value="Genomic_DNA"/>
</dbReference>
<feature type="domain" description="TF-B3" evidence="6">
    <location>
        <begin position="189"/>
        <end position="287"/>
    </location>
</feature>
<gene>
    <name evidence="7" type="ORF">CARUB_v10005377mg</name>
</gene>
<keyword evidence="5" id="KW-0539">Nucleus</keyword>
<dbReference type="CDD" id="cd10017">
    <property type="entry name" value="B3_DNA"/>
    <property type="match status" value="1"/>
</dbReference>
<comment type="subcellular location">
    <subcellularLocation>
        <location evidence="1">Nucleus</location>
    </subcellularLocation>
</comment>
<dbReference type="OrthoDB" id="590488at2759"/>
<proteinExistence type="predicted"/>
<evidence type="ECO:0000259" key="6">
    <source>
        <dbReference type="PROSITE" id="PS50863"/>
    </source>
</evidence>
<evidence type="ECO:0000256" key="4">
    <source>
        <dbReference type="ARBA" id="ARBA00023163"/>
    </source>
</evidence>
<evidence type="ECO:0000256" key="5">
    <source>
        <dbReference type="ARBA" id="ARBA00023242"/>
    </source>
</evidence>
<reference evidence="8" key="1">
    <citation type="journal article" date="2013" name="Nat. Genet.">
        <title>The Capsella rubella genome and the genomic consequences of rapid mating system evolution.</title>
        <authorList>
            <person name="Slotte T."/>
            <person name="Hazzouri K.M."/>
            <person name="Agren J.A."/>
            <person name="Koenig D."/>
            <person name="Maumus F."/>
            <person name="Guo Y.L."/>
            <person name="Steige K."/>
            <person name="Platts A.E."/>
            <person name="Escobar J.S."/>
            <person name="Newman L.K."/>
            <person name="Wang W."/>
            <person name="Mandakova T."/>
            <person name="Vello E."/>
            <person name="Smith L.M."/>
            <person name="Henz S.R."/>
            <person name="Steffen J."/>
            <person name="Takuno S."/>
            <person name="Brandvain Y."/>
            <person name="Coop G."/>
            <person name="Andolfatto P."/>
            <person name="Hu T.T."/>
            <person name="Blanchette M."/>
            <person name="Clark R.M."/>
            <person name="Quesneville H."/>
            <person name="Nordborg M."/>
            <person name="Gaut B.S."/>
            <person name="Lysak M.A."/>
            <person name="Jenkins J."/>
            <person name="Grimwood J."/>
            <person name="Chapman J."/>
            <person name="Prochnik S."/>
            <person name="Shu S."/>
            <person name="Rokhsar D."/>
            <person name="Schmutz J."/>
            <person name="Weigel D."/>
            <person name="Wright S.I."/>
        </authorList>
    </citation>
    <scope>NUCLEOTIDE SEQUENCE [LARGE SCALE GENOMIC DNA]</scope>
    <source>
        <strain evidence="8">cv. Monte Gargano</strain>
    </source>
</reference>
<dbReference type="Proteomes" id="UP000029121">
    <property type="component" value="Unassembled WGS sequence"/>
</dbReference>
<evidence type="ECO:0000256" key="1">
    <source>
        <dbReference type="ARBA" id="ARBA00004123"/>
    </source>
</evidence>
<dbReference type="KEGG" id="crb:17880507"/>
<dbReference type="GO" id="GO:0005634">
    <property type="term" value="C:nucleus"/>
    <property type="evidence" value="ECO:0007669"/>
    <property type="project" value="UniProtKB-SubCell"/>
</dbReference>
<name>R0H0Z0_9BRAS</name>
<protein>
    <recommendedName>
        <fullName evidence="6">TF-B3 domain-containing protein</fullName>
    </recommendedName>
</protein>
<evidence type="ECO:0000256" key="2">
    <source>
        <dbReference type="ARBA" id="ARBA00023015"/>
    </source>
</evidence>
<sequence>MFVKDHSLKENDLLVFKFHGLSEFEVLIFDGQTLCEKPTSYFVRKCGHADKTKCTDFTATSSRSPEILFNPVDVEATPNQQRLISPVDNELDDLIDIDVDIETMLTPHLVVSQTGCEQLEHFNSDIDTAYAQIPVISPASTGRVSEEKYPLSGLKKMQGEINNDSLDHKAAGRKNKTLSLAQRVITPDGFLVVMKRSHVSKCFLTIPYKWCKKNNLLARQEVVMQIDQMKWVMKFNLFGSRCSGGISTGWKKFVQDNNLCESDVCVFEPMKSEKQPLHLYVYIFRVAEAESTNKG</sequence>
<dbReference type="SUPFAM" id="SSF101936">
    <property type="entry name" value="DNA-binding pseudobarrel domain"/>
    <property type="match status" value="2"/>
</dbReference>
<dbReference type="InterPro" id="IPR015300">
    <property type="entry name" value="DNA-bd_pseudobarrel_sf"/>
</dbReference>
<dbReference type="InterPro" id="IPR044837">
    <property type="entry name" value="REM16-like"/>
</dbReference>
<dbReference type="PROSITE" id="PS50863">
    <property type="entry name" value="B3"/>
    <property type="match status" value="1"/>
</dbReference>
<dbReference type="GO" id="GO:0003677">
    <property type="term" value="F:DNA binding"/>
    <property type="evidence" value="ECO:0007669"/>
    <property type="project" value="UniProtKB-KW"/>
</dbReference>
<evidence type="ECO:0000313" key="8">
    <source>
        <dbReference type="Proteomes" id="UP000029121"/>
    </source>
</evidence>